<protein>
    <submittedName>
        <fullName evidence="1">Uncharacterized protein</fullName>
    </submittedName>
</protein>
<reference evidence="1 2" key="1">
    <citation type="submission" date="2020-11" db="EMBL/GenBank/DDBJ databases">
        <title>Description of Pontivivens ytuae sp. nov. isolated from deep sea sediment of Mariana Trench.</title>
        <authorList>
            <person name="Wang Z."/>
            <person name="Sun Q.-L."/>
            <person name="Xu X.-D."/>
            <person name="Tang Y.-Z."/>
            <person name="Zhang J."/>
        </authorList>
    </citation>
    <scope>NUCLEOTIDE SEQUENCE [LARGE SCALE GENOMIC DNA]</scope>
    <source>
        <strain evidence="1 2">MT2928</strain>
    </source>
</reference>
<sequence length="46" mass="4788">MLKAATHTLAIAVGATRPSDMLLFFPENTIAAPAIPTAFEAVFAAQ</sequence>
<dbReference type="KEGG" id="poz:I0K15_00175"/>
<keyword evidence="2" id="KW-1185">Reference proteome</keyword>
<dbReference type="EMBL" id="CP064942">
    <property type="protein sequence ID" value="QPH54230.1"/>
    <property type="molecule type" value="Genomic_DNA"/>
</dbReference>
<dbReference type="RefSeq" id="WP_196103439.1">
    <property type="nucleotide sequence ID" value="NZ_CP064942.1"/>
</dbReference>
<name>A0A7S9QCV6_9RHOB</name>
<proteinExistence type="predicted"/>
<evidence type="ECO:0000313" key="1">
    <source>
        <dbReference type="EMBL" id="QPH54230.1"/>
    </source>
</evidence>
<dbReference type="AlphaFoldDB" id="A0A7S9QCV6"/>
<dbReference type="Proteomes" id="UP000594800">
    <property type="component" value="Chromosome"/>
</dbReference>
<evidence type="ECO:0000313" key="2">
    <source>
        <dbReference type="Proteomes" id="UP000594800"/>
    </source>
</evidence>
<gene>
    <name evidence="1" type="ORF">I0K15_00175</name>
</gene>
<organism evidence="1 2">
    <name type="scientific">Pontivivens ytuae</name>
    <dbReference type="NCBI Taxonomy" id="2789856"/>
    <lineage>
        <taxon>Bacteria</taxon>
        <taxon>Pseudomonadati</taxon>
        <taxon>Pseudomonadota</taxon>
        <taxon>Alphaproteobacteria</taxon>
        <taxon>Rhodobacterales</taxon>
        <taxon>Paracoccaceae</taxon>
        <taxon>Pontivivens</taxon>
    </lineage>
</organism>
<accession>A0A7S9QCV6</accession>